<accession>A0A9Q0RRU5</accession>
<evidence type="ECO:0000313" key="1">
    <source>
        <dbReference type="EMBL" id="KAJ6225923.1"/>
    </source>
</evidence>
<protein>
    <submittedName>
        <fullName evidence="1">Uncharacterized protein</fullName>
    </submittedName>
</protein>
<keyword evidence="2" id="KW-1185">Reference proteome</keyword>
<evidence type="ECO:0000313" key="2">
    <source>
        <dbReference type="Proteomes" id="UP001142055"/>
    </source>
</evidence>
<reference evidence="1" key="1">
    <citation type="submission" date="2022-12" db="EMBL/GenBank/DDBJ databases">
        <title>Genome assemblies of Blomia tropicalis.</title>
        <authorList>
            <person name="Cui Y."/>
        </authorList>
    </citation>
    <scope>NUCLEOTIDE SEQUENCE</scope>
    <source>
        <tissue evidence="1">Adult mites</tissue>
    </source>
</reference>
<dbReference type="AlphaFoldDB" id="A0A9Q0RRU5"/>
<feature type="non-terminal residue" evidence="1">
    <location>
        <position position="1"/>
    </location>
</feature>
<name>A0A9Q0RRU5_BLOTA</name>
<gene>
    <name evidence="1" type="ORF">RDWZM_004468</name>
</gene>
<sequence>TSFKIRRLQSNAKGQSNKIRLVMPRCKYEVDGKAIKDGNRHHSGFVSVYTLKTNGNEAENEEKIDNAMEW</sequence>
<organism evidence="1 2">
    <name type="scientific">Blomia tropicalis</name>
    <name type="common">Mite</name>
    <dbReference type="NCBI Taxonomy" id="40697"/>
    <lineage>
        <taxon>Eukaryota</taxon>
        <taxon>Metazoa</taxon>
        <taxon>Ecdysozoa</taxon>
        <taxon>Arthropoda</taxon>
        <taxon>Chelicerata</taxon>
        <taxon>Arachnida</taxon>
        <taxon>Acari</taxon>
        <taxon>Acariformes</taxon>
        <taxon>Sarcoptiformes</taxon>
        <taxon>Astigmata</taxon>
        <taxon>Glycyphagoidea</taxon>
        <taxon>Echimyopodidae</taxon>
        <taxon>Blomia</taxon>
    </lineage>
</organism>
<proteinExistence type="predicted"/>
<dbReference type="EMBL" id="JAPWDV010000001">
    <property type="protein sequence ID" value="KAJ6225923.1"/>
    <property type="molecule type" value="Genomic_DNA"/>
</dbReference>
<comment type="caution">
    <text evidence="1">The sequence shown here is derived from an EMBL/GenBank/DDBJ whole genome shotgun (WGS) entry which is preliminary data.</text>
</comment>
<dbReference type="Proteomes" id="UP001142055">
    <property type="component" value="Chromosome 1"/>
</dbReference>